<evidence type="ECO:0000256" key="4">
    <source>
        <dbReference type="ARBA" id="ARBA00022989"/>
    </source>
</evidence>
<dbReference type="PRINTS" id="PR01035">
    <property type="entry name" value="TCRTETA"/>
</dbReference>
<feature type="transmembrane region" description="Helical" evidence="7">
    <location>
        <begin position="151"/>
        <end position="174"/>
    </location>
</feature>
<evidence type="ECO:0000256" key="6">
    <source>
        <dbReference type="SAM" id="MobiDB-lite"/>
    </source>
</evidence>
<keyword evidence="10" id="KW-1185">Reference proteome</keyword>
<dbReference type="GeneID" id="77731228"/>
<comment type="caution">
    <text evidence="9">The sequence shown here is derived from an EMBL/GenBank/DDBJ whole genome shotgun (WGS) entry which is preliminary data.</text>
</comment>
<dbReference type="GO" id="GO:0016020">
    <property type="term" value="C:membrane"/>
    <property type="evidence" value="ECO:0007669"/>
    <property type="project" value="UniProtKB-SubCell"/>
</dbReference>
<evidence type="ECO:0000259" key="8">
    <source>
        <dbReference type="PROSITE" id="PS50850"/>
    </source>
</evidence>
<feature type="transmembrane region" description="Helical" evidence="7">
    <location>
        <begin position="507"/>
        <end position="533"/>
    </location>
</feature>
<feature type="transmembrane region" description="Helical" evidence="7">
    <location>
        <begin position="417"/>
        <end position="438"/>
    </location>
</feature>
<evidence type="ECO:0000256" key="7">
    <source>
        <dbReference type="SAM" id="Phobius"/>
    </source>
</evidence>
<evidence type="ECO:0000313" key="10">
    <source>
        <dbReference type="Proteomes" id="UP001164286"/>
    </source>
</evidence>
<keyword evidence="3 7" id="KW-0812">Transmembrane</keyword>
<reference evidence="9" key="1">
    <citation type="journal article" date="2022" name="G3 (Bethesda)">
        <title>High quality genome of the basidiomycete yeast Dioszegia hungarica PDD-24b-2 isolated from cloud water.</title>
        <authorList>
            <person name="Jarrige D."/>
            <person name="Haridas S."/>
            <person name="Bleykasten-Grosshans C."/>
            <person name="Joly M."/>
            <person name="Nadalig T."/>
            <person name="Sancelme M."/>
            <person name="Vuilleumier S."/>
            <person name="Grigoriev I.V."/>
            <person name="Amato P."/>
            <person name="Bringel F."/>
        </authorList>
    </citation>
    <scope>NUCLEOTIDE SEQUENCE</scope>
    <source>
        <strain evidence="9">PDD-24b-2</strain>
    </source>
</reference>
<feature type="compositionally biased region" description="Polar residues" evidence="6">
    <location>
        <begin position="259"/>
        <end position="272"/>
    </location>
</feature>
<name>A0AA38LY02_9TREE</name>
<feature type="transmembrane region" description="Helical" evidence="7">
    <location>
        <begin position="94"/>
        <end position="113"/>
    </location>
</feature>
<dbReference type="EMBL" id="JAKWFO010000003">
    <property type="protein sequence ID" value="KAI9638116.1"/>
    <property type="molecule type" value="Genomic_DNA"/>
</dbReference>
<dbReference type="RefSeq" id="XP_052947893.1">
    <property type="nucleotide sequence ID" value="XM_053092023.1"/>
</dbReference>
<feature type="domain" description="Major facilitator superfamily (MFS) profile" evidence="8">
    <location>
        <begin position="22"/>
        <end position="571"/>
    </location>
</feature>
<organism evidence="9 10">
    <name type="scientific">Dioszegia hungarica</name>
    <dbReference type="NCBI Taxonomy" id="4972"/>
    <lineage>
        <taxon>Eukaryota</taxon>
        <taxon>Fungi</taxon>
        <taxon>Dikarya</taxon>
        <taxon>Basidiomycota</taxon>
        <taxon>Agaricomycotina</taxon>
        <taxon>Tremellomycetes</taxon>
        <taxon>Tremellales</taxon>
        <taxon>Bulleribasidiaceae</taxon>
        <taxon>Dioszegia</taxon>
    </lineage>
</organism>
<dbReference type="InterPro" id="IPR011701">
    <property type="entry name" value="MFS"/>
</dbReference>
<dbReference type="PANTHER" id="PTHR23504">
    <property type="entry name" value="MAJOR FACILITATOR SUPERFAMILY DOMAIN-CONTAINING PROTEIN 10"/>
    <property type="match status" value="1"/>
</dbReference>
<evidence type="ECO:0000313" key="9">
    <source>
        <dbReference type="EMBL" id="KAI9638116.1"/>
    </source>
</evidence>
<dbReference type="CDD" id="cd17330">
    <property type="entry name" value="MFS_SLC46_TetA_like"/>
    <property type="match status" value="1"/>
</dbReference>
<keyword evidence="4 7" id="KW-1133">Transmembrane helix</keyword>
<feature type="transmembrane region" description="Helical" evidence="7">
    <location>
        <begin position="355"/>
        <end position="379"/>
    </location>
</feature>
<evidence type="ECO:0000256" key="5">
    <source>
        <dbReference type="ARBA" id="ARBA00023136"/>
    </source>
</evidence>
<feature type="region of interest" description="Disordered" evidence="6">
    <location>
        <begin position="241"/>
        <end position="331"/>
    </location>
</feature>
<keyword evidence="2" id="KW-0813">Transport</keyword>
<dbReference type="Gene3D" id="1.20.1250.20">
    <property type="entry name" value="MFS general substrate transporter like domains"/>
    <property type="match status" value="1"/>
</dbReference>
<proteinExistence type="predicted"/>
<dbReference type="Proteomes" id="UP001164286">
    <property type="component" value="Unassembled WGS sequence"/>
</dbReference>
<gene>
    <name evidence="9" type="ORF">MKK02DRAFT_42504</name>
</gene>
<evidence type="ECO:0000256" key="3">
    <source>
        <dbReference type="ARBA" id="ARBA00022692"/>
    </source>
</evidence>
<dbReference type="PANTHER" id="PTHR23504:SF15">
    <property type="entry name" value="MAJOR FACILITATOR SUPERFAMILY (MFS) PROFILE DOMAIN-CONTAINING PROTEIN"/>
    <property type="match status" value="1"/>
</dbReference>
<dbReference type="Pfam" id="PF07690">
    <property type="entry name" value="MFS_1"/>
    <property type="match status" value="1"/>
</dbReference>
<comment type="subcellular location">
    <subcellularLocation>
        <location evidence="1">Membrane</location>
        <topology evidence="1">Multi-pass membrane protein</topology>
    </subcellularLocation>
</comment>
<feature type="compositionally biased region" description="Low complexity" evidence="6">
    <location>
        <begin position="241"/>
        <end position="253"/>
    </location>
</feature>
<feature type="transmembrane region" description="Helical" evidence="7">
    <location>
        <begin position="194"/>
        <end position="217"/>
    </location>
</feature>
<dbReference type="InterPro" id="IPR001958">
    <property type="entry name" value="Tet-R_TetA/multi-R_MdtG-like"/>
</dbReference>
<dbReference type="AlphaFoldDB" id="A0AA38LY02"/>
<keyword evidence="5 7" id="KW-0472">Membrane</keyword>
<feature type="transmembrane region" description="Helical" evidence="7">
    <location>
        <begin position="391"/>
        <end position="410"/>
    </location>
</feature>
<protein>
    <submittedName>
        <fullName evidence="9">MFS transporter</fullName>
    </submittedName>
</protein>
<dbReference type="InterPro" id="IPR020846">
    <property type="entry name" value="MFS_dom"/>
</dbReference>
<evidence type="ECO:0000256" key="1">
    <source>
        <dbReference type="ARBA" id="ARBA00004141"/>
    </source>
</evidence>
<feature type="transmembrane region" description="Helical" evidence="7">
    <location>
        <begin position="60"/>
        <end position="82"/>
    </location>
</feature>
<feature type="transmembrane region" description="Helical" evidence="7">
    <location>
        <begin position="545"/>
        <end position="564"/>
    </location>
</feature>
<dbReference type="InterPro" id="IPR036259">
    <property type="entry name" value="MFS_trans_sf"/>
</dbReference>
<feature type="transmembrane region" description="Helical" evidence="7">
    <location>
        <begin position="472"/>
        <end position="495"/>
    </location>
</feature>
<accession>A0AA38LY02</accession>
<dbReference type="GO" id="GO:0022857">
    <property type="term" value="F:transmembrane transporter activity"/>
    <property type="evidence" value="ECO:0007669"/>
    <property type="project" value="InterPro"/>
</dbReference>
<sequence>MRREKAASKAAEGDITPLPTKQIVVLMLTRLAEPISYTVIFPFINEMISEMGVTDNPERVGFYSGMVESVFAFVQFFTVYHWAKLSDRIGRKPVIILGLFGVCISISLFGLATSFPMLLFYRCLSGALNGNVAVVKAAIGDLTDDTNSTEAFALFGLTWTVGAIIGNALGGTLSHPYERFPSLFGYEIFRVHPYFLPCITSGIITLIGVVFAQFVYIESTPGLQLSSSAGVNPIPLQSRSSLTLRTSTSPTDTAKQHRSLSSISGFSDTDTLVGSPRSPLRKSDDPDDTPTGGNDKYDRDDEEEGGDEVTQSLLGKYPPVPSPTGAQAGEDVEMARTKVGGWGFWELMAWAPVRVMCVTMFLNSFVGSAWGAVSILFFFDPNGGLNMSTSAIGYSLAINGLWTIACQLLLLNRLRRWLGVGTAYKMLTFGWIPVYLLLPRLRHLLEALETPLPPDGTGRVLYSNTRTWGTSIGVNAVLSFVTVVGMSNSLLMVLINYSSPDRSALGGVNGISTAVGCMARVVGPSLASALFAISMDGKVLGGNLWWIAMVIFASINFVACLSVAHETPTTRRQSMEQAV</sequence>
<evidence type="ECO:0000256" key="2">
    <source>
        <dbReference type="ARBA" id="ARBA00022448"/>
    </source>
</evidence>
<dbReference type="Gene3D" id="1.20.1720.10">
    <property type="entry name" value="Multidrug resistance protein D"/>
    <property type="match status" value="1"/>
</dbReference>
<dbReference type="PROSITE" id="PS50850">
    <property type="entry name" value="MFS"/>
    <property type="match status" value="1"/>
</dbReference>
<dbReference type="SUPFAM" id="SSF103473">
    <property type="entry name" value="MFS general substrate transporter"/>
    <property type="match status" value="1"/>
</dbReference>